<feature type="signal peptide" evidence="3">
    <location>
        <begin position="1"/>
        <end position="26"/>
    </location>
</feature>
<evidence type="ECO:0000313" key="6">
    <source>
        <dbReference type="Proteomes" id="UP000234331"/>
    </source>
</evidence>
<feature type="chain" id="PRO_5038980558" evidence="3">
    <location>
        <begin position="27"/>
        <end position="395"/>
    </location>
</feature>
<dbReference type="Proteomes" id="UP000234331">
    <property type="component" value="Unassembled WGS sequence"/>
</dbReference>
<reference evidence="5 6" key="1">
    <citation type="submission" date="2017-06" db="EMBL/GenBank/DDBJ databases">
        <authorList>
            <person name="Kim H.J."/>
            <person name="Triplett B.A."/>
        </authorList>
    </citation>
    <scope>NUCLEOTIDE SEQUENCE [LARGE SCALE GENOMIC DNA]</scope>
    <source>
        <strain evidence="5">FRACA_ARgP5</strain>
    </source>
</reference>
<dbReference type="RefSeq" id="WP_243407716.1">
    <property type="nucleotide sequence ID" value="NZ_FZMO01000241.1"/>
</dbReference>
<dbReference type="InterPro" id="IPR052169">
    <property type="entry name" value="CW_Biosynth-Accessory"/>
</dbReference>
<dbReference type="PANTHER" id="PTHR33393">
    <property type="entry name" value="POLYGLUTAMINE SYNTHESIS ACCESSORY PROTEIN RV0574C-RELATED"/>
    <property type="match status" value="1"/>
</dbReference>
<evidence type="ECO:0000259" key="4">
    <source>
        <dbReference type="SMART" id="SM00854"/>
    </source>
</evidence>
<gene>
    <name evidence="5" type="ORF">FRACA_3150005</name>
</gene>
<accession>A0A2I2KUE6</accession>
<dbReference type="Pfam" id="PF09587">
    <property type="entry name" value="PGA_cap"/>
    <property type="match status" value="1"/>
</dbReference>
<dbReference type="SUPFAM" id="SSF56300">
    <property type="entry name" value="Metallo-dependent phosphatases"/>
    <property type="match status" value="1"/>
</dbReference>
<evidence type="ECO:0000256" key="1">
    <source>
        <dbReference type="ARBA" id="ARBA00005662"/>
    </source>
</evidence>
<dbReference type="Gene3D" id="3.60.21.10">
    <property type="match status" value="1"/>
</dbReference>
<evidence type="ECO:0000256" key="2">
    <source>
        <dbReference type="SAM" id="MobiDB-lite"/>
    </source>
</evidence>
<dbReference type="CDD" id="cd07381">
    <property type="entry name" value="MPP_CapA"/>
    <property type="match status" value="1"/>
</dbReference>
<name>A0A2I2KUE6_9ACTN</name>
<keyword evidence="6" id="KW-1185">Reference proteome</keyword>
<evidence type="ECO:0000256" key="3">
    <source>
        <dbReference type="SAM" id="SignalP"/>
    </source>
</evidence>
<organism evidence="5 6">
    <name type="scientific">Frankia canadensis</name>
    <dbReference type="NCBI Taxonomy" id="1836972"/>
    <lineage>
        <taxon>Bacteria</taxon>
        <taxon>Bacillati</taxon>
        <taxon>Actinomycetota</taxon>
        <taxon>Actinomycetes</taxon>
        <taxon>Frankiales</taxon>
        <taxon>Frankiaceae</taxon>
        <taxon>Frankia</taxon>
    </lineage>
</organism>
<dbReference type="PANTHER" id="PTHR33393:SF13">
    <property type="entry name" value="PGA BIOSYNTHESIS PROTEIN CAPA"/>
    <property type="match status" value="1"/>
</dbReference>
<sequence length="395" mass="39671">MRRFSVPRARPSSPRAALGVAGALVAGLVACSVPYGDDKDQAGRASGSATPTGRVAAAADASTAATRPAGAGAGQDGPRRPTGTPVTIAFGGDIHFAGSPGARLAADPATAIGPMAATLSAADLAIANLETAVTTGGTPAPKEYTFRAPPTAFDALRAAGIDVVTMANNHGMDYGLEGLRDSLRGASAAHYPVIGIGEDDTRAFTPYRTTVKGQRIAVVGATQVLDDELAAAWTAGPHKPGLASAKQVDRLVAAVRAARSGADTVIVFLHWGTEQQQCPTDTQRSLVPLLAAAGADVVVGSHAHVLLGGGWADSGVYVDYGLGNFVFYSSGNGPNTASGVLRLTVAGRAVTDATWVPARIVGGAPRPLTGAAAGQALGGWNALRGCTGLSDTPPR</sequence>
<keyword evidence="3" id="KW-0732">Signal</keyword>
<dbReference type="EMBL" id="FZMO01000241">
    <property type="protein sequence ID" value="SNQ49281.1"/>
    <property type="molecule type" value="Genomic_DNA"/>
</dbReference>
<proteinExistence type="inferred from homology"/>
<dbReference type="InterPro" id="IPR019079">
    <property type="entry name" value="Capsule_synth_CapA"/>
</dbReference>
<evidence type="ECO:0000313" key="5">
    <source>
        <dbReference type="EMBL" id="SNQ49281.1"/>
    </source>
</evidence>
<protein>
    <submittedName>
        <fullName evidence="5">Bacterial capsule synthesis protein</fullName>
    </submittedName>
</protein>
<dbReference type="SMART" id="SM00854">
    <property type="entry name" value="PGA_cap"/>
    <property type="match status" value="1"/>
</dbReference>
<dbReference type="PROSITE" id="PS51257">
    <property type="entry name" value="PROKAR_LIPOPROTEIN"/>
    <property type="match status" value="1"/>
</dbReference>
<feature type="compositionally biased region" description="Low complexity" evidence="2">
    <location>
        <begin position="52"/>
        <end position="70"/>
    </location>
</feature>
<dbReference type="AlphaFoldDB" id="A0A2I2KUE6"/>
<comment type="similarity">
    <text evidence="1">Belongs to the CapA family.</text>
</comment>
<dbReference type="InterPro" id="IPR029052">
    <property type="entry name" value="Metallo-depent_PP-like"/>
</dbReference>
<feature type="region of interest" description="Disordered" evidence="2">
    <location>
        <begin position="40"/>
        <end position="83"/>
    </location>
</feature>
<feature type="domain" description="Capsule synthesis protein CapA" evidence="4">
    <location>
        <begin position="87"/>
        <end position="329"/>
    </location>
</feature>